<dbReference type="PANTHER" id="PTHR42703">
    <property type="entry name" value="NADH DEHYDROGENASE"/>
    <property type="match status" value="1"/>
</dbReference>
<name>A0AA44UMY7_PSEA5</name>
<dbReference type="NCBIfam" id="NF006238">
    <property type="entry name" value="PRK08375.1-4"/>
    <property type="match status" value="1"/>
</dbReference>
<comment type="subcellular location">
    <subcellularLocation>
        <location evidence="1">Cell membrane</location>
        <topology evidence="1">Multi-pass membrane protein</topology>
    </subcellularLocation>
    <subcellularLocation>
        <location evidence="7">Membrane</location>
        <topology evidence="7">Multi-pass membrane protein</topology>
    </subcellularLocation>
</comment>
<feature type="transmembrane region" description="Helical" evidence="8">
    <location>
        <begin position="298"/>
        <end position="320"/>
    </location>
</feature>
<feature type="transmembrane region" description="Helical" evidence="8">
    <location>
        <begin position="462"/>
        <end position="482"/>
    </location>
</feature>
<dbReference type="EMBL" id="PHUJ01000003">
    <property type="protein sequence ID" value="PKB30373.1"/>
    <property type="molecule type" value="Genomic_DNA"/>
</dbReference>
<dbReference type="AlphaFoldDB" id="A0AA44UMY7"/>
<organism evidence="11 12">
    <name type="scientific">Pseudonocardia alni</name>
    <name type="common">Amycolata alni</name>
    <dbReference type="NCBI Taxonomy" id="33907"/>
    <lineage>
        <taxon>Bacteria</taxon>
        <taxon>Bacillati</taxon>
        <taxon>Actinomycetota</taxon>
        <taxon>Actinomycetes</taxon>
        <taxon>Pseudonocardiales</taxon>
        <taxon>Pseudonocardiaceae</taxon>
        <taxon>Pseudonocardia</taxon>
    </lineage>
</organism>
<feature type="transmembrane region" description="Helical" evidence="8">
    <location>
        <begin position="326"/>
        <end position="346"/>
    </location>
</feature>
<dbReference type="GO" id="GO:0042773">
    <property type="term" value="P:ATP synthesis coupled electron transport"/>
    <property type="evidence" value="ECO:0007669"/>
    <property type="project" value="InterPro"/>
</dbReference>
<feature type="transmembrane region" description="Helical" evidence="8">
    <location>
        <begin position="205"/>
        <end position="230"/>
    </location>
</feature>
<reference evidence="11 12" key="1">
    <citation type="submission" date="2017-11" db="EMBL/GenBank/DDBJ databases">
        <title>Sequencing the genomes of 1000 actinobacteria strains.</title>
        <authorList>
            <person name="Klenk H.-P."/>
        </authorList>
    </citation>
    <scope>NUCLEOTIDE SEQUENCE [LARGE SCALE GENOMIC DNA]</scope>
    <source>
        <strain evidence="11 12">DSM 44104</strain>
    </source>
</reference>
<dbReference type="Proteomes" id="UP000232453">
    <property type="component" value="Unassembled WGS sequence"/>
</dbReference>
<evidence type="ECO:0000256" key="1">
    <source>
        <dbReference type="ARBA" id="ARBA00004651"/>
    </source>
</evidence>
<dbReference type="GO" id="GO:0008137">
    <property type="term" value="F:NADH dehydrogenase (ubiquinone) activity"/>
    <property type="evidence" value="ECO:0007669"/>
    <property type="project" value="InterPro"/>
</dbReference>
<evidence type="ECO:0000256" key="6">
    <source>
        <dbReference type="ARBA" id="ARBA00023136"/>
    </source>
</evidence>
<accession>A0AA44UMY7</accession>
<feature type="transmembrane region" description="Helical" evidence="8">
    <location>
        <begin position="367"/>
        <end position="398"/>
    </location>
</feature>
<evidence type="ECO:0000259" key="10">
    <source>
        <dbReference type="Pfam" id="PF00361"/>
    </source>
</evidence>
<evidence type="ECO:0000313" key="11">
    <source>
        <dbReference type="EMBL" id="PKB30373.1"/>
    </source>
</evidence>
<dbReference type="InterPro" id="IPR003918">
    <property type="entry name" value="NADH_UbQ_OxRdtase"/>
</dbReference>
<keyword evidence="6 8" id="KW-0472">Membrane</keyword>
<feature type="transmembrane region" description="Helical" evidence="8">
    <location>
        <begin position="164"/>
        <end position="185"/>
    </location>
</feature>
<evidence type="ECO:0000256" key="2">
    <source>
        <dbReference type="ARBA" id="ARBA00005346"/>
    </source>
</evidence>
<evidence type="ECO:0000256" key="7">
    <source>
        <dbReference type="RuleBase" id="RU000320"/>
    </source>
</evidence>
<proteinExistence type="inferred from homology"/>
<feature type="signal peptide" evidence="9">
    <location>
        <begin position="1"/>
        <end position="16"/>
    </location>
</feature>
<comment type="caution">
    <text evidence="11">The sequence shown here is derived from an EMBL/GenBank/DDBJ whole genome shotgun (WGS) entry which is preliminary data.</text>
</comment>
<dbReference type="RefSeq" id="WP_100878458.1">
    <property type="nucleotide sequence ID" value="NZ_JBICSI010000003.1"/>
</dbReference>
<protein>
    <submittedName>
        <fullName evidence="11">Multisubunit sodium/proton antiporter MrpD subunit</fullName>
    </submittedName>
</protein>
<dbReference type="PRINTS" id="PR01437">
    <property type="entry name" value="NUOXDRDTASE4"/>
</dbReference>
<feature type="transmembrane region" description="Helical" evidence="8">
    <location>
        <begin position="404"/>
        <end position="422"/>
    </location>
</feature>
<dbReference type="Pfam" id="PF00361">
    <property type="entry name" value="Proton_antipo_M"/>
    <property type="match status" value="1"/>
</dbReference>
<feature type="domain" description="NADH:quinone oxidoreductase/Mrp antiporter transmembrane" evidence="10">
    <location>
        <begin position="127"/>
        <end position="417"/>
    </location>
</feature>
<keyword evidence="5 8" id="KW-1133">Transmembrane helix</keyword>
<keyword evidence="3" id="KW-1003">Cell membrane</keyword>
<gene>
    <name evidence="11" type="ORF">ATL51_2033</name>
</gene>
<sequence length="503" mass="51267">MTASLLPLLAGLPLLAAGATAPARTGARWTYTVLLVTLTANVAAGVALVVATSDGTVLSEQVGGWPGGISIPFVADTLAALMLTVTALLALVCTVFALMTAVGGARLFIPLVLALVGGVNGALLTADLFNLFVFIEVMLLPSYGLLVLARTGRGTLGQVTGTRLYVAFNLFVSTLFLAGVALVYGTAGTVNLGELAGAARESTTVAVAAGLCLAALAMKAAVVPVHGWLARAYPATTPAVTALFSGLHTKVAVYAIYRIYAVVFDGDTRWLWLGVVVFSATMLVGVLGAVGETTMRSILAFHMVSQIGYILLGIALFTPLGLAAGIFYLLHHMIVKAALFLSAGAVEERHGTGALDRIGGVARRDPLLVAVFGLAALSLAGVPPFSGFVAKLTLILAALDADQVAAAAVAIVASLLTLLSMIKIWTALVRRSDEDDQDGSGGGTGVLAPPVPRVGIRLTLPALVLATVTLGLGLGAELLYGLSATAAAGLLDTNPYVEAVLTS</sequence>
<evidence type="ECO:0000256" key="3">
    <source>
        <dbReference type="ARBA" id="ARBA00022475"/>
    </source>
</evidence>
<dbReference type="InterPro" id="IPR050586">
    <property type="entry name" value="CPA3_Na-H_Antiporter_D"/>
</dbReference>
<feature type="transmembrane region" description="Helical" evidence="8">
    <location>
        <begin position="107"/>
        <end position="125"/>
    </location>
</feature>
<feature type="transmembrane region" description="Helical" evidence="8">
    <location>
        <begin position="131"/>
        <end position="152"/>
    </location>
</feature>
<feature type="transmembrane region" description="Helical" evidence="8">
    <location>
        <begin position="242"/>
        <end position="264"/>
    </location>
</feature>
<feature type="transmembrane region" description="Helical" evidence="8">
    <location>
        <begin position="270"/>
        <end position="291"/>
    </location>
</feature>
<keyword evidence="4 7" id="KW-0812">Transmembrane</keyword>
<evidence type="ECO:0000256" key="5">
    <source>
        <dbReference type="ARBA" id="ARBA00022989"/>
    </source>
</evidence>
<dbReference type="InterPro" id="IPR001750">
    <property type="entry name" value="ND/Mrp_TM"/>
</dbReference>
<evidence type="ECO:0000256" key="9">
    <source>
        <dbReference type="SAM" id="SignalP"/>
    </source>
</evidence>
<comment type="similarity">
    <text evidence="2">Belongs to the CPA3 antiporters (TC 2.A.63) subunit D family.</text>
</comment>
<feature type="chain" id="PRO_5041230384" evidence="9">
    <location>
        <begin position="17"/>
        <end position="503"/>
    </location>
</feature>
<dbReference type="GO" id="GO:0005886">
    <property type="term" value="C:plasma membrane"/>
    <property type="evidence" value="ECO:0007669"/>
    <property type="project" value="UniProtKB-SubCell"/>
</dbReference>
<dbReference type="PANTHER" id="PTHR42703:SF1">
    <property type="entry name" value="NA(+)_H(+) ANTIPORTER SUBUNIT D1"/>
    <property type="match status" value="1"/>
</dbReference>
<feature type="transmembrane region" description="Helical" evidence="8">
    <location>
        <begin position="78"/>
        <end position="100"/>
    </location>
</feature>
<evidence type="ECO:0000256" key="8">
    <source>
        <dbReference type="SAM" id="Phobius"/>
    </source>
</evidence>
<evidence type="ECO:0000256" key="4">
    <source>
        <dbReference type="ARBA" id="ARBA00022692"/>
    </source>
</evidence>
<keyword evidence="9" id="KW-0732">Signal</keyword>
<evidence type="ECO:0000313" key="12">
    <source>
        <dbReference type="Proteomes" id="UP000232453"/>
    </source>
</evidence>